<proteinExistence type="inferred from homology"/>
<dbReference type="InterPro" id="IPR015972">
    <property type="entry name" value="Ribosomal_eL19_dom1"/>
</dbReference>
<evidence type="ECO:0000313" key="6">
    <source>
        <dbReference type="EMBL" id="RNF04854.1"/>
    </source>
</evidence>
<dbReference type="GeneID" id="40321637"/>
<dbReference type="InterPro" id="IPR035970">
    <property type="entry name" value="60S_ribosomal_eL19_sf"/>
</dbReference>
<dbReference type="RefSeq" id="XP_029225142.1">
    <property type="nucleotide sequence ID" value="XM_029374883.1"/>
</dbReference>
<evidence type="ECO:0000256" key="4">
    <source>
        <dbReference type="SAM" id="MobiDB-lite"/>
    </source>
</evidence>
<comment type="similarity">
    <text evidence="1">Belongs to the eukaryotic ribosomal protein eL19 family.</text>
</comment>
<dbReference type="PANTHER" id="PTHR10722">
    <property type="entry name" value="60S RIBOSOMAL PROTEIN L19"/>
    <property type="match status" value="1"/>
</dbReference>
<feature type="compositionally biased region" description="Basic and acidic residues" evidence="4">
    <location>
        <begin position="243"/>
        <end position="253"/>
    </location>
</feature>
<sequence>MHRGGIGRGDVGGAAHEAWQAEAKYEVPVLSARVGRRGPASLSPSHSISLRVRPSVSSCFCFVTLLTAYGRRGDEAGLSAASMYALHVCRRLRVRGGNSEERIVPVVVPLNRTGDNFFHRLHVWFCASVRQWAPVSTFCTALSYVFTHLSAVPFFLLPPPLLNYRHPLLQPLQTMVSLKLQARLAADILRCGRHRVWLDPNEASEISNANSRKSVRKLIKDGLIIRKPVKVHSRSRWRHIKEAKSMGRHEGPGRRRRVPAKARHADARSCG</sequence>
<dbReference type="AlphaFoldDB" id="A0A422NHC9"/>
<dbReference type="InterPro" id="IPR057259">
    <property type="entry name" value="Ribosomal_L19e"/>
</dbReference>
<keyword evidence="7" id="KW-1185">Reference proteome</keyword>
<feature type="non-terminal residue" evidence="6">
    <location>
        <position position="271"/>
    </location>
</feature>
<evidence type="ECO:0000256" key="1">
    <source>
        <dbReference type="ARBA" id="ARBA00011082"/>
    </source>
</evidence>
<evidence type="ECO:0000256" key="2">
    <source>
        <dbReference type="ARBA" id="ARBA00022980"/>
    </source>
</evidence>
<dbReference type="SMART" id="SM01416">
    <property type="entry name" value="Ribosomal_L19e"/>
    <property type="match status" value="1"/>
</dbReference>
<gene>
    <name evidence="6" type="ORF">Tco025E_08026</name>
</gene>
<evidence type="ECO:0000313" key="7">
    <source>
        <dbReference type="Proteomes" id="UP000284403"/>
    </source>
</evidence>
<dbReference type="Pfam" id="PF01280">
    <property type="entry name" value="Ribosomal_L19e"/>
    <property type="match status" value="1"/>
</dbReference>
<comment type="caution">
    <text evidence="6">The sequence shown here is derived from an EMBL/GenBank/DDBJ whole genome shotgun (WGS) entry which is preliminary data.</text>
</comment>
<organism evidence="6 7">
    <name type="scientific">Trypanosoma conorhini</name>
    <dbReference type="NCBI Taxonomy" id="83891"/>
    <lineage>
        <taxon>Eukaryota</taxon>
        <taxon>Discoba</taxon>
        <taxon>Euglenozoa</taxon>
        <taxon>Kinetoplastea</taxon>
        <taxon>Metakinetoplastina</taxon>
        <taxon>Trypanosomatida</taxon>
        <taxon>Trypanosomatidae</taxon>
        <taxon>Trypanosoma</taxon>
    </lineage>
</organism>
<dbReference type="EMBL" id="MKKU01000661">
    <property type="protein sequence ID" value="RNF04854.1"/>
    <property type="molecule type" value="Genomic_DNA"/>
</dbReference>
<dbReference type="OrthoDB" id="5407653at2759"/>
<dbReference type="GO" id="GO:0022625">
    <property type="term" value="C:cytosolic large ribosomal subunit"/>
    <property type="evidence" value="ECO:0007669"/>
    <property type="project" value="InterPro"/>
</dbReference>
<keyword evidence="2 6" id="KW-0689">Ribosomal protein</keyword>
<protein>
    <submittedName>
        <fullName evidence="6">Putative 60S ribosomal protein L19</fullName>
    </submittedName>
</protein>
<feature type="region of interest" description="Disordered" evidence="4">
    <location>
        <begin position="243"/>
        <end position="271"/>
    </location>
</feature>
<dbReference type="InterPro" id="IPR000196">
    <property type="entry name" value="Ribosomal_eL19_dom"/>
</dbReference>
<evidence type="ECO:0000256" key="3">
    <source>
        <dbReference type="ARBA" id="ARBA00023274"/>
    </source>
</evidence>
<dbReference type="FunFam" id="1.10.1650.10:FF:000001">
    <property type="entry name" value="Ribosomal protein L19"/>
    <property type="match status" value="1"/>
</dbReference>
<accession>A0A422NHC9</accession>
<name>A0A422NHC9_9TRYP</name>
<dbReference type="SUPFAM" id="SSF48140">
    <property type="entry name" value="Ribosomal protein L19 (L19e)"/>
    <property type="match status" value="1"/>
</dbReference>
<dbReference type="GO" id="GO:0003723">
    <property type="term" value="F:RNA binding"/>
    <property type="evidence" value="ECO:0007669"/>
    <property type="project" value="InterPro"/>
</dbReference>
<dbReference type="Gene3D" id="1.10.1650.10">
    <property type="match status" value="1"/>
</dbReference>
<reference evidence="6 7" key="1">
    <citation type="journal article" date="2018" name="BMC Genomics">
        <title>Genomic comparison of Trypanosoma conorhini and Trypanosoma rangeli to Trypanosoma cruzi strains of high and low virulence.</title>
        <authorList>
            <person name="Bradwell K.R."/>
            <person name="Koparde V.N."/>
            <person name="Matveyev A.V."/>
            <person name="Serrano M.G."/>
            <person name="Alves J.M."/>
            <person name="Parikh H."/>
            <person name="Huang B."/>
            <person name="Lee V."/>
            <person name="Espinosa-Alvarez O."/>
            <person name="Ortiz P.A."/>
            <person name="Costa-Martins A.G."/>
            <person name="Teixeira M.M."/>
            <person name="Buck G.A."/>
        </authorList>
    </citation>
    <scope>NUCLEOTIDE SEQUENCE [LARGE SCALE GENOMIC DNA]</scope>
    <source>
        <strain evidence="6 7">025E</strain>
    </source>
</reference>
<dbReference type="Proteomes" id="UP000284403">
    <property type="component" value="Unassembled WGS sequence"/>
</dbReference>
<keyword evidence="3" id="KW-0687">Ribonucleoprotein</keyword>
<dbReference type="GO" id="GO:0006412">
    <property type="term" value="P:translation"/>
    <property type="evidence" value="ECO:0007669"/>
    <property type="project" value="InterPro"/>
</dbReference>
<dbReference type="GO" id="GO:0003735">
    <property type="term" value="F:structural constituent of ribosome"/>
    <property type="evidence" value="ECO:0007669"/>
    <property type="project" value="InterPro"/>
</dbReference>
<dbReference type="InterPro" id="IPR039547">
    <property type="entry name" value="Ribosomal_eL19"/>
</dbReference>
<feature type="domain" description="Large ribosomal subunit protein eL19" evidence="5">
    <location>
        <begin position="177"/>
        <end position="269"/>
    </location>
</feature>
<evidence type="ECO:0000259" key="5">
    <source>
        <dbReference type="SMART" id="SM01416"/>
    </source>
</evidence>